<sequence length="40" mass="4106">MTAPTRDTLALFAIAALAVLAVLYADLNLADLFASLLNAG</sequence>
<dbReference type="Proteomes" id="UP001061862">
    <property type="component" value="Chromosome"/>
</dbReference>
<reference evidence="1 2" key="1">
    <citation type="submission" date="2022-09" db="EMBL/GenBank/DDBJ databases">
        <title>Interaction between co-microsymbionts with complementary sets of symbiotic genes in legume-rhizobium systems.</title>
        <authorList>
            <person name="Safronova V."/>
            <person name="Sazanova A."/>
            <person name="Afonin A."/>
            <person name="Chirak E."/>
        </authorList>
    </citation>
    <scope>NUCLEOTIDE SEQUENCE [LARGE SCALE GENOMIC DNA]</scope>
    <source>
        <strain evidence="1 2">A18/4-1</strain>
    </source>
</reference>
<evidence type="ECO:0000313" key="1">
    <source>
        <dbReference type="EMBL" id="UXN70781.1"/>
    </source>
</evidence>
<organism evidence="1 2">
    <name type="scientific">Devosia neptuniae</name>
    <dbReference type="NCBI Taxonomy" id="191302"/>
    <lineage>
        <taxon>Bacteria</taxon>
        <taxon>Pseudomonadati</taxon>
        <taxon>Pseudomonadota</taxon>
        <taxon>Alphaproteobacteria</taxon>
        <taxon>Hyphomicrobiales</taxon>
        <taxon>Devosiaceae</taxon>
        <taxon>Devosia</taxon>
    </lineage>
</organism>
<gene>
    <name evidence="1" type="ORF">N8A98_06235</name>
</gene>
<proteinExistence type="predicted"/>
<dbReference type="EMBL" id="CP104965">
    <property type="protein sequence ID" value="UXN70781.1"/>
    <property type="molecule type" value="Genomic_DNA"/>
</dbReference>
<accession>A0ABY6CIF3</accession>
<protein>
    <submittedName>
        <fullName evidence="1">Uncharacterized protein</fullName>
    </submittedName>
</protein>
<evidence type="ECO:0000313" key="2">
    <source>
        <dbReference type="Proteomes" id="UP001061862"/>
    </source>
</evidence>
<keyword evidence="2" id="KW-1185">Reference proteome</keyword>
<dbReference type="RefSeq" id="WP_262169997.1">
    <property type="nucleotide sequence ID" value="NZ_CP104965.1"/>
</dbReference>
<name>A0ABY6CIF3_9HYPH</name>